<dbReference type="AlphaFoldDB" id="A0A7J6MRJ7"/>
<sequence>MGVETAEGQDDAWQDFQRATASQPVGFSAPDGPTANVRERTDETHFGNSEGTNIPENTATRSPTIPELTRELPGLEELIEKAIEDAGPLSTVQTASTPSSGSPGSESVMSEDLQEIRACAPVLTEFDLEDQEATRMRIYVHSDHGRHAVGWFSDVSSPEDVRECILAAVGSITDDTDKVFKLRSRRKGTIIDLDSYEDLPLLRRGAHYDLLVGERLTAGRNGDERTSEEKWRRLKVPIDPLKHIEATKALHRYSAGLDRKECMINLSDVCELRLGQQTSTFAKYRLPMLEHLSFSLIYKVPEGETSALDITCKDEFEYDAWLTGLKALLCAQRNRTISKEQLLAHSRRFQKAVKEKNVRVKLLELAEVKERGTVGLDDCVKVSPSTSPPHLRKKLDRLRERLKYTKLELDQVLETRGTEVVRKLDGVDPITGVDWSLAAGTGPAYASLLSEITEVEDDEMEACRAVELAEDVLKILDRVSSDLMYLEHVFAGGVQTTENMTRRQRELDQLLWKAEVDIENVEDMRRRLLGVRRSNPGSLLGVLPAPAVADMRSSLDAFGHQVEEQLANSIEALKELFGQATTGEHVQLPPGPNR</sequence>
<name>A0A7J6MRJ7_PERCH</name>
<protein>
    <recommendedName>
        <fullName evidence="2">PH domain-containing protein</fullName>
    </recommendedName>
</protein>
<evidence type="ECO:0000256" key="1">
    <source>
        <dbReference type="SAM" id="MobiDB-lite"/>
    </source>
</evidence>
<organism evidence="3 4">
    <name type="scientific">Perkinsus chesapeaki</name>
    <name type="common">Clam parasite</name>
    <name type="synonym">Perkinsus andrewsi</name>
    <dbReference type="NCBI Taxonomy" id="330153"/>
    <lineage>
        <taxon>Eukaryota</taxon>
        <taxon>Sar</taxon>
        <taxon>Alveolata</taxon>
        <taxon>Perkinsozoa</taxon>
        <taxon>Perkinsea</taxon>
        <taxon>Perkinsida</taxon>
        <taxon>Perkinsidae</taxon>
        <taxon>Perkinsus</taxon>
    </lineage>
</organism>
<dbReference type="InterPro" id="IPR011993">
    <property type="entry name" value="PH-like_dom_sf"/>
</dbReference>
<dbReference type="Proteomes" id="UP000591131">
    <property type="component" value="Unassembled WGS sequence"/>
</dbReference>
<dbReference type="Gene3D" id="2.30.29.30">
    <property type="entry name" value="Pleckstrin-homology domain (PH domain)/Phosphotyrosine-binding domain (PTB)"/>
    <property type="match status" value="1"/>
</dbReference>
<feature type="region of interest" description="Disordered" evidence="1">
    <location>
        <begin position="1"/>
        <end position="62"/>
    </location>
</feature>
<accession>A0A7J6MRJ7</accession>
<feature type="domain" description="PH" evidence="2">
    <location>
        <begin position="252"/>
        <end position="329"/>
    </location>
</feature>
<dbReference type="Pfam" id="PF16457">
    <property type="entry name" value="PH_12"/>
    <property type="match status" value="1"/>
</dbReference>
<evidence type="ECO:0000259" key="2">
    <source>
        <dbReference type="Pfam" id="PF16457"/>
    </source>
</evidence>
<dbReference type="OrthoDB" id="5981550at2759"/>
<proteinExistence type="predicted"/>
<dbReference type="EMBL" id="JAAPAO010000068">
    <property type="protein sequence ID" value="KAF4674183.1"/>
    <property type="molecule type" value="Genomic_DNA"/>
</dbReference>
<dbReference type="SUPFAM" id="SSF50729">
    <property type="entry name" value="PH domain-like"/>
    <property type="match status" value="1"/>
</dbReference>
<evidence type="ECO:0000313" key="3">
    <source>
        <dbReference type="EMBL" id="KAF4674183.1"/>
    </source>
</evidence>
<dbReference type="InterPro" id="IPR001849">
    <property type="entry name" value="PH_domain"/>
</dbReference>
<evidence type="ECO:0000313" key="4">
    <source>
        <dbReference type="Proteomes" id="UP000591131"/>
    </source>
</evidence>
<feature type="compositionally biased region" description="Low complexity" evidence="1">
    <location>
        <begin position="96"/>
        <end position="109"/>
    </location>
</feature>
<feature type="compositionally biased region" description="Polar residues" evidence="1">
    <location>
        <begin position="46"/>
        <end position="62"/>
    </location>
</feature>
<reference evidence="3 4" key="1">
    <citation type="submission" date="2020-04" db="EMBL/GenBank/DDBJ databases">
        <title>Perkinsus chesapeaki whole genome sequence.</title>
        <authorList>
            <person name="Bogema D.R."/>
        </authorList>
    </citation>
    <scope>NUCLEOTIDE SEQUENCE [LARGE SCALE GENOMIC DNA]</scope>
    <source>
        <strain evidence="3">ATCC PRA-425</strain>
    </source>
</reference>
<comment type="caution">
    <text evidence="3">The sequence shown here is derived from an EMBL/GenBank/DDBJ whole genome shotgun (WGS) entry which is preliminary data.</text>
</comment>
<gene>
    <name evidence="3" type="ORF">FOL47_009589</name>
</gene>
<feature type="region of interest" description="Disordered" evidence="1">
    <location>
        <begin position="86"/>
        <end position="109"/>
    </location>
</feature>
<keyword evidence="4" id="KW-1185">Reference proteome</keyword>